<feature type="transmembrane region" description="Helical" evidence="1">
    <location>
        <begin position="17"/>
        <end position="39"/>
    </location>
</feature>
<keyword evidence="3" id="KW-1185">Reference proteome</keyword>
<feature type="transmembrane region" description="Helical" evidence="1">
    <location>
        <begin position="212"/>
        <end position="235"/>
    </location>
</feature>
<dbReference type="Proteomes" id="UP000721415">
    <property type="component" value="Unassembled WGS sequence"/>
</dbReference>
<dbReference type="RefSeq" id="WP_197115699.1">
    <property type="nucleotide sequence ID" value="NZ_JACBXQ010000004.1"/>
</dbReference>
<evidence type="ECO:0000313" key="3">
    <source>
        <dbReference type="Proteomes" id="UP000721415"/>
    </source>
</evidence>
<accession>A0ABS0LRK1</accession>
<keyword evidence="1" id="KW-0472">Membrane</keyword>
<name>A0ABS0LRK1_9LACT</name>
<reference evidence="2 3" key="1">
    <citation type="submission" date="2020-07" db="EMBL/GenBank/DDBJ databases">
        <title>Facklamia lactis sp. nov., isolated from raw milk.</title>
        <authorList>
            <person name="Doll E.V."/>
            <person name="Huptas C."/>
            <person name="Staib L."/>
            <person name="Wenning M."/>
            <person name="Scherer S."/>
        </authorList>
    </citation>
    <scope>NUCLEOTIDE SEQUENCE [LARGE SCALE GENOMIC DNA]</scope>
    <source>
        <strain evidence="2 3">DSM 111018</strain>
    </source>
</reference>
<keyword evidence="1" id="KW-1133">Transmembrane helix</keyword>
<organism evidence="2 3">
    <name type="scientific">Facklamia lactis</name>
    <dbReference type="NCBI Taxonomy" id="2749967"/>
    <lineage>
        <taxon>Bacteria</taxon>
        <taxon>Bacillati</taxon>
        <taxon>Bacillota</taxon>
        <taxon>Bacilli</taxon>
        <taxon>Lactobacillales</taxon>
        <taxon>Aerococcaceae</taxon>
        <taxon>Facklamia</taxon>
    </lineage>
</organism>
<keyword evidence="1" id="KW-0812">Transmembrane</keyword>
<evidence type="ECO:0000313" key="2">
    <source>
        <dbReference type="EMBL" id="MBG9986786.1"/>
    </source>
</evidence>
<evidence type="ECO:0000256" key="1">
    <source>
        <dbReference type="SAM" id="Phobius"/>
    </source>
</evidence>
<proteinExistence type="predicted"/>
<dbReference type="EMBL" id="JACBXQ010000004">
    <property type="protein sequence ID" value="MBG9986786.1"/>
    <property type="molecule type" value="Genomic_DNA"/>
</dbReference>
<protein>
    <submittedName>
        <fullName evidence="2">Uncharacterized protein</fullName>
    </submittedName>
</protein>
<sequence>MSLVTIVSEFWRFFKDYFWRIMMGAVIVSVLTVGGRYFINRFLYRDNQEAYQQLSEIYSQEPASFQIVVTMEDGSIFTTAELFDAYFSAPEIVSEIEQKTGIQFGQWLEYEKQLEMYKTNEFRGGLAGIRDASSNVITMRFLVGKKTEDNLKIAKAYADMMRKEELPFLGPNKISFVQEPVKGEVIPIELTEEVPSQETLTPFRTAEAKSHFIYGILGLMIGTALTSLLCFLSHLGKKKIIYAFDYAWDYHDHHFMSQHGKEDKSLEQLIQTPTNIERVVLRQQSKGDPDHSFNNQLCSLSDYKNEKRLDEIVILIQSHLTDKAWYHRERQLANLYPAQVKIIHII</sequence>
<gene>
    <name evidence="2" type="ORF">HZY91_07730</name>
</gene>
<comment type="caution">
    <text evidence="2">The sequence shown here is derived from an EMBL/GenBank/DDBJ whole genome shotgun (WGS) entry which is preliminary data.</text>
</comment>